<evidence type="ECO:0000256" key="3">
    <source>
        <dbReference type="SAM" id="SignalP"/>
    </source>
</evidence>
<dbReference type="PANTHER" id="PTHR42721:SF3">
    <property type="entry name" value="BETA-D-XYLOSIDASE 5-RELATED"/>
    <property type="match status" value="1"/>
</dbReference>
<dbReference type="InterPro" id="IPR044993">
    <property type="entry name" value="BXL"/>
</dbReference>
<dbReference type="GO" id="GO:0009505">
    <property type="term" value="C:plant-type cell wall"/>
    <property type="evidence" value="ECO:0007669"/>
    <property type="project" value="TreeGrafter"/>
</dbReference>
<evidence type="ECO:0000256" key="1">
    <source>
        <dbReference type="ARBA" id="ARBA00005336"/>
    </source>
</evidence>
<dbReference type="GO" id="GO:0046556">
    <property type="term" value="F:alpha-L-arabinofuranosidase activity"/>
    <property type="evidence" value="ECO:0007669"/>
    <property type="project" value="TreeGrafter"/>
</dbReference>
<feature type="non-terminal residue" evidence="4">
    <location>
        <position position="163"/>
    </location>
</feature>
<comment type="similarity">
    <text evidence="1">Belongs to the glycosyl hydrolase 3 family.</text>
</comment>
<dbReference type="InterPro" id="IPR036962">
    <property type="entry name" value="Glyco_hydro_3_N_sf"/>
</dbReference>
<feature type="chain" id="PRO_5019238618" description="Glycoside hydrolase family 3 N-terminal domain-containing protein" evidence="3">
    <location>
        <begin position="26"/>
        <end position="163"/>
    </location>
</feature>
<dbReference type="GO" id="GO:0031222">
    <property type="term" value="P:arabinan catabolic process"/>
    <property type="evidence" value="ECO:0007669"/>
    <property type="project" value="TreeGrafter"/>
</dbReference>
<keyword evidence="2" id="KW-0378">Hydrolase</keyword>
<dbReference type="EMBL" id="AMZH03022249">
    <property type="protein sequence ID" value="RRT37476.1"/>
    <property type="molecule type" value="Genomic_DNA"/>
</dbReference>
<organism evidence="4 5">
    <name type="scientific">Ensete ventricosum</name>
    <name type="common">Abyssinian banana</name>
    <name type="synonym">Musa ensete</name>
    <dbReference type="NCBI Taxonomy" id="4639"/>
    <lineage>
        <taxon>Eukaryota</taxon>
        <taxon>Viridiplantae</taxon>
        <taxon>Streptophyta</taxon>
        <taxon>Embryophyta</taxon>
        <taxon>Tracheophyta</taxon>
        <taxon>Spermatophyta</taxon>
        <taxon>Magnoliopsida</taxon>
        <taxon>Liliopsida</taxon>
        <taxon>Zingiberales</taxon>
        <taxon>Musaceae</taxon>
        <taxon>Ensete</taxon>
    </lineage>
</organism>
<gene>
    <name evidence="4" type="ORF">B296_00033056</name>
</gene>
<reference evidence="4 5" key="1">
    <citation type="journal article" date="2014" name="Agronomy (Basel)">
        <title>A Draft Genome Sequence for Ensete ventricosum, the Drought-Tolerant Tree Against Hunger.</title>
        <authorList>
            <person name="Harrison J."/>
            <person name="Moore K.A."/>
            <person name="Paszkiewicz K."/>
            <person name="Jones T."/>
            <person name="Grant M."/>
            <person name="Ambacheew D."/>
            <person name="Muzemil S."/>
            <person name="Studholme D.J."/>
        </authorList>
    </citation>
    <scope>NUCLEOTIDE SEQUENCE [LARGE SCALE GENOMIC DNA]</scope>
</reference>
<dbReference type="SUPFAM" id="SSF51445">
    <property type="entry name" value="(Trans)glycosidases"/>
    <property type="match status" value="1"/>
</dbReference>
<keyword evidence="3" id="KW-0732">Signal</keyword>
<evidence type="ECO:0000313" key="4">
    <source>
        <dbReference type="EMBL" id="RRT37476.1"/>
    </source>
</evidence>
<dbReference type="PANTHER" id="PTHR42721">
    <property type="entry name" value="SUGAR HYDROLASE-RELATED"/>
    <property type="match status" value="1"/>
</dbReference>
<comment type="caution">
    <text evidence="4">The sequence shown here is derived from an EMBL/GenBank/DDBJ whole genome shotgun (WGS) entry which is preliminary data.</text>
</comment>
<protein>
    <recommendedName>
        <fullName evidence="6">Glycoside hydrolase family 3 N-terminal domain-containing protein</fullName>
    </recommendedName>
</protein>
<proteinExistence type="inferred from homology"/>
<dbReference type="Proteomes" id="UP000287651">
    <property type="component" value="Unassembled WGS sequence"/>
</dbReference>
<dbReference type="InterPro" id="IPR017853">
    <property type="entry name" value="GH"/>
</dbReference>
<dbReference type="AlphaFoldDB" id="A0A426XDB6"/>
<evidence type="ECO:0008006" key="6">
    <source>
        <dbReference type="Google" id="ProtNLM"/>
    </source>
</evidence>
<dbReference type="GO" id="GO:0045493">
    <property type="term" value="P:xylan catabolic process"/>
    <property type="evidence" value="ECO:0007669"/>
    <property type="project" value="InterPro"/>
</dbReference>
<name>A0A426XDB6_ENSVE</name>
<dbReference type="Gene3D" id="3.20.20.300">
    <property type="entry name" value="Glycoside hydrolase, family 3, N-terminal domain"/>
    <property type="match status" value="2"/>
</dbReference>
<dbReference type="GO" id="GO:0009044">
    <property type="term" value="F:xylan 1,4-beta-xylosidase activity"/>
    <property type="evidence" value="ECO:0007669"/>
    <property type="project" value="InterPro"/>
</dbReference>
<accession>A0A426XDB6</accession>
<sequence>MGTRGLIFSSALLLLLLRTVLVISATPPFACDPANPSTRTFGFCNTTLPIDKRVSDLISRLTLEEKIQQLDDETPAIPRLGVPKYNWWSEALHGVSSWGHGIHFDRIIPGATSFPQVILTAASFNPDLWYRIGQETPGEDPVTASKYAVAFVRGLQGDSPTGE</sequence>
<evidence type="ECO:0000256" key="2">
    <source>
        <dbReference type="ARBA" id="ARBA00022801"/>
    </source>
</evidence>
<feature type="signal peptide" evidence="3">
    <location>
        <begin position="1"/>
        <end position="25"/>
    </location>
</feature>
<dbReference type="FunFam" id="3.20.20.300:FF:000046">
    <property type="match status" value="1"/>
</dbReference>
<evidence type="ECO:0000313" key="5">
    <source>
        <dbReference type="Proteomes" id="UP000287651"/>
    </source>
</evidence>